<dbReference type="Pfam" id="PF00170">
    <property type="entry name" value="bZIP_1"/>
    <property type="match status" value="1"/>
</dbReference>
<evidence type="ECO:0000256" key="4">
    <source>
        <dbReference type="ARBA" id="ARBA00023125"/>
    </source>
</evidence>
<feature type="domain" description="BZIP" evidence="9">
    <location>
        <begin position="360"/>
        <end position="423"/>
    </location>
</feature>
<evidence type="ECO:0000259" key="9">
    <source>
        <dbReference type="PROSITE" id="PS50217"/>
    </source>
</evidence>
<reference evidence="10 11" key="1">
    <citation type="journal article" date="2023" name="Hortic Res">
        <title>Pangenome of water caltrop reveals structural variations and asymmetric subgenome divergence after allopolyploidization.</title>
        <authorList>
            <person name="Zhang X."/>
            <person name="Chen Y."/>
            <person name="Wang L."/>
            <person name="Yuan Y."/>
            <person name="Fang M."/>
            <person name="Shi L."/>
            <person name="Lu R."/>
            <person name="Comes H.P."/>
            <person name="Ma Y."/>
            <person name="Chen Y."/>
            <person name="Huang G."/>
            <person name="Zhou Y."/>
            <person name="Zheng Z."/>
            <person name="Qiu Y."/>
        </authorList>
    </citation>
    <scope>NUCLEOTIDE SEQUENCE [LARGE SCALE GENOMIC DNA]</scope>
    <source>
        <strain evidence="10">F231</strain>
    </source>
</reference>
<dbReference type="Pfam" id="PF07777">
    <property type="entry name" value="MFMR"/>
    <property type="match status" value="1"/>
</dbReference>
<dbReference type="GO" id="GO:0003700">
    <property type="term" value="F:DNA-binding transcription factor activity"/>
    <property type="evidence" value="ECO:0007669"/>
    <property type="project" value="InterPro"/>
</dbReference>
<keyword evidence="4" id="KW-0238">DNA-binding</keyword>
<comment type="caution">
    <text evidence="10">The sequence shown here is derived from an EMBL/GenBank/DDBJ whole genome shotgun (WGS) entry which is preliminary data.</text>
</comment>
<dbReference type="GO" id="GO:0000976">
    <property type="term" value="F:transcription cis-regulatory region binding"/>
    <property type="evidence" value="ECO:0007669"/>
    <property type="project" value="UniProtKB-ARBA"/>
</dbReference>
<name>A0AAN7LXA7_TRANT</name>
<evidence type="ECO:0000256" key="5">
    <source>
        <dbReference type="ARBA" id="ARBA00023163"/>
    </source>
</evidence>
<dbReference type="Pfam" id="PF16596">
    <property type="entry name" value="MFMR_assoc"/>
    <property type="match status" value="1"/>
</dbReference>
<dbReference type="FunFam" id="1.20.5.170:FF:000020">
    <property type="entry name" value="BZIP transcription factor"/>
    <property type="match status" value="1"/>
</dbReference>
<feature type="region of interest" description="Disordered" evidence="8">
    <location>
        <begin position="456"/>
        <end position="506"/>
    </location>
</feature>
<dbReference type="AlphaFoldDB" id="A0AAN7LXA7"/>
<sequence>MGALTRVGPSSLTTSRSTYIPAYSCFLSPERHVSGDVDVALAFFLFLLLFNLCLPSMYPRIPLPDGLVEREGESQRECLTYEEFFEFVFTVLVPVESPRIISAVKSQRKRSSLCPSLVFTCKFEEIAWYSSEGLGKAYVTAERSSYDSKDLSMGNQEDAKSNKSEKPSTPPTPDQTQVHVYPDWAAAQAYYGPRMALPPYYTSALPPGYAPHPYIWGPPQFIPPYGAPCAASYPHGAVYAQPSATMTPTPTIGEAPSKPSGDVGSGLMKKLKSFDGLGMPITNGKVEAAGNGAKPGASESTETEGTSDGSYGNTSGADQTRGKRLYEGASPAAVGKSEGGTAPDISLKMQSEAWLLNERELKREKRKQSNRESARRSRLRKQAEAEELALRVGHLTAENAALKTEINRLMQDSNNLRQENAVLMEKLKHPEAVEACAEGSDTEVDEKLPITTENLLSKVDNASPTEMSTEQEKEGYAKKVENSNAGSRLHQLLSTKPRADAAVAAT</sequence>
<gene>
    <name evidence="10" type="ORF">SAY86_010904</name>
</gene>
<keyword evidence="5" id="KW-0804">Transcription</keyword>
<keyword evidence="7" id="KW-0175">Coiled coil</keyword>
<dbReference type="Gene3D" id="1.20.5.170">
    <property type="match status" value="1"/>
</dbReference>
<feature type="compositionally biased region" description="Basic and acidic residues" evidence="8">
    <location>
        <begin position="362"/>
        <end position="375"/>
    </location>
</feature>
<dbReference type="GO" id="GO:0046983">
    <property type="term" value="F:protein dimerization activity"/>
    <property type="evidence" value="ECO:0007669"/>
    <property type="project" value="UniProtKB-ARBA"/>
</dbReference>
<feature type="compositionally biased region" description="Polar residues" evidence="8">
    <location>
        <begin position="298"/>
        <end position="318"/>
    </location>
</feature>
<feature type="compositionally biased region" description="Polar residues" evidence="8">
    <location>
        <begin position="456"/>
        <end position="468"/>
    </location>
</feature>
<dbReference type="GO" id="GO:0005634">
    <property type="term" value="C:nucleus"/>
    <property type="evidence" value="ECO:0007669"/>
    <property type="project" value="UniProtKB-SubCell"/>
</dbReference>
<dbReference type="InterPro" id="IPR004827">
    <property type="entry name" value="bZIP"/>
</dbReference>
<feature type="compositionally biased region" description="Basic and acidic residues" evidence="8">
    <location>
        <begin position="470"/>
        <end position="481"/>
    </location>
</feature>
<feature type="region of interest" description="Disordered" evidence="8">
    <location>
        <begin position="362"/>
        <end position="381"/>
    </location>
</feature>
<protein>
    <recommendedName>
        <fullName evidence="9">BZIP domain-containing protein</fullName>
    </recommendedName>
</protein>
<dbReference type="PROSITE" id="PS50217">
    <property type="entry name" value="BZIP"/>
    <property type="match status" value="1"/>
</dbReference>
<evidence type="ECO:0000256" key="6">
    <source>
        <dbReference type="ARBA" id="ARBA00023242"/>
    </source>
</evidence>
<evidence type="ECO:0000313" key="10">
    <source>
        <dbReference type="EMBL" id="KAK4787071.1"/>
    </source>
</evidence>
<evidence type="ECO:0000256" key="1">
    <source>
        <dbReference type="ARBA" id="ARBA00004123"/>
    </source>
</evidence>
<dbReference type="SMART" id="SM00338">
    <property type="entry name" value="BRLZ"/>
    <property type="match status" value="1"/>
</dbReference>
<organism evidence="10 11">
    <name type="scientific">Trapa natans</name>
    <name type="common">Water chestnut</name>
    <dbReference type="NCBI Taxonomy" id="22666"/>
    <lineage>
        <taxon>Eukaryota</taxon>
        <taxon>Viridiplantae</taxon>
        <taxon>Streptophyta</taxon>
        <taxon>Embryophyta</taxon>
        <taxon>Tracheophyta</taxon>
        <taxon>Spermatophyta</taxon>
        <taxon>Magnoliopsida</taxon>
        <taxon>eudicotyledons</taxon>
        <taxon>Gunneridae</taxon>
        <taxon>Pentapetalae</taxon>
        <taxon>rosids</taxon>
        <taxon>malvids</taxon>
        <taxon>Myrtales</taxon>
        <taxon>Lythraceae</taxon>
        <taxon>Trapa</taxon>
    </lineage>
</organism>
<dbReference type="InterPro" id="IPR045314">
    <property type="entry name" value="bZIP_plant_GBF1"/>
</dbReference>
<evidence type="ECO:0000256" key="8">
    <source>
        <dbReference type="SAM" id="MobiDB-lite"/>
    </source>
</evidence>
<feature type="coiled-coil region" evidence="7">
    <location>
        <begin position="392"/>
        <end position="426"/>
    </location>
</feature>
<evidence type="ECO:0000313" key="11">
    <source>
        <dbReference type="Proteomes" id="UP001346149"/>
    </source>
</evidence>
<feature type="region of interest" description="Disordered" evidence="8">
    <location>
        <begin position="283"/>
        <end position="321"/>
    </location>
</feature>
<evidence type="ECO:0000256" key="7">
    <source>
        <dbReference type="SAM" id="Coils"/>
    </source>
</evidence>
<dbReference type="InterPro" id="IPR012900">
    <property type="entry name" value="MFMR"/>
</dbReference>
<dbReference type="PANTHER" id="PTHR45967">
    <property type="entry name" value="G-BOX-BINDING FACTOR 3-RELATED"/>
    <property type="match status" value="1"/>
</dbReference>
<proteinExistence type="inferred from homology"/>
<keyword evidence="6" id="KW-0539">Nucleus</keyword>
<dbReference type="Proteomes" id="UP001346149">
    <property type="component" value="Unassembled WGS sequence"/>
</dbReference>
<dbReference type="InterPro" id="IPR044827">
    <property type="entry name" value="GBF-like"/>
</dbReference>
<dbReference type="PANTHER" id="PTHR45967:SF1">
    <property type="entry name" value="G-BOX-BINDING FACTOR 3"/>
    <property type="match status" value="1"/>
</dbReference>
<feature type="compositionally biased region" description="Basic and acidic residues" evidence="8">
    <location>
        <begin position="157"/>
        <end position="166"/>
    </location>
</feature>
<comment type="similarity">
    <text evidence="2">Belongs to the bZIP family.</text>
</comment>
<evidence type="ECO:0000256" key="3">
    <source>
        <dbReference type="ARBA" id="ARBA00023015"/>
    </source>
</evidence>
<feature type="region of interest" description="Disordered" evidence="8">
    <location>
        <begin position="148"/>
        <end position="178"/>
    </location>
</feature>
<dbReference type="SUPFAM" id="SSF57959">
    <property type="entry name" value="Leucine zipper domain"/>
    <property type="match status" value="1"/>
</dbReference>
<dbReference type="InterPro" id="IPR046347">
    <property type="entry name" value="bZIP_sf"/>
</dbReference>
<dbReference type="PROSITE" id="PS00036">
    <property type="entry name" value="BZIP_BASIC"/>
    <property type="match status" value="1"/>
</dbReference>
<comment type="subcellular location">
    <subcellularLocation>
        <location evidence="1">Nucleus</location>
    </subcellularLocation>
</comment>
<evidence type="ECO:0000256" key="2">
    <source>
        <dbReference type="ARBA" id="ARBA00007163"/>
    </source>
</evidence>
<accession>A0AAN7LXA7</accession>
<dbReference type="CDD" id="cd14702">
    <property type="entry name" value="bZIP_plant_GBF1"/>
    <property type="match status" value="1"/>
</dbReference>
<keyword evidence="11" id="KW-1185">Reference proteome</keyword>
<keyword evidence="3" id="KW-0805">Transcription regulation</keyword>
<dbReference type="EMBL" id="JAXQNO010000012">
    <property type="protein sequence ID" value="KAK4787071.1"/>
    <property type="molecule type" value="Genomic_DNA"/>
</dbReference>